<dbReference type="SUPFAM" id="SSF100920">
    <property type="entry name" value="Heat shock protein 70kD (HSP70), peptide-binding domain"/>
    <property type="match status" value="1"/>
</dbReference>
<dbReference type="AlphaFoldDB" id="A0A2G2YQM8"/>
<evidence type="ECO:0000256" key="2">
    <source>
        <dbReference type="ARBA" id="ARBA00022840"/>
    </source>
</evidence>
<dbReference type="Gramene" id="PHT72050">
    <property type="protein sequence ID" value="PHT72050"/>
    <property type="gene ID" value="T459_22835"/>
</dbReference>
<keyword evidence="4" id="KW-1185">Reference proteome</keyword>
<reference evidence="3 4" key="2">
    <citation type="journal article" date="2017" name="Genome Biol.">
        <title>New reference genome sequences of hot pepper reveal the massive evolution of plant disease-resistance genes by retroduplication.</title>
        <authorList>
            <person name="Kim S."/>
            <person name="Park J."/>
            <person name="Yeom S.I."/>
            <person name="Kim Y.M."/>
            <person name="Seo E."/>
            <person name="Kim K.T."/>
            <person name="Kim M.S."/>
            <person name="Lee J.M."/>
            <person name="Cheong K."/>
            <person name="Shin H.S."/>
            <person name="Kim S.B."/>
            <person name="Han K."/>
            <person name="Lee J."/>
            <person name="Park M."/>
            <person name="Lee H.A."/>
            <person name="Lee H.Y."/>
            <person name="Lee Y."/>
            <person name="Oh S."/>
            <person name="Lee J.H."/>
            <person name="Choi E."/>
            <person name="Choi E."/>
            <person name="Lee S.E."/>
            <person name="Jeon J."/>
            <person name="Kim H."/>
            <person name="Choi G."/>
            <person name="Song H."/>
            <person name="Lee J."/>
            <person name="Lee S.C."/>
            <person name="Kwon J.K."/>
            <person name="Lee H.Y."/>
            <person name="Koo N."/>
            <person name="Hong Y."/>
            <person name="Kim R.W."/>
            <person name="Kang W.H."/>
            <person name="Huh J.H."/>
            <person name="Kang B.C."/>
            <person name="Yang T.J."/>
            <person name="Lee Y.H."/>
            <person name="Bennetzen J.L."/>
            <person name="Choi D."/>
        </authorList>
    </citation>
    <scope>NUCLEOTIDE SEQUENCE [LARGE SCALE GENOMIC DNA]</scope>
    <source>
        <strain evidence="4">cv. CM334</strain>
    </source>
</reference>
<gene>
    <name evidence="3" type="ORF">T459_22835</name>
</gene>
<dbReference type="Proteomes" id="UP000222542">
    <property type="component" value="Unassembled WGS sequence"/>
</dbReference>
<dbReference type="GO" id="GO:0005524">
    <property type="term" value="F:ATP binding"/>
    <property type="evidence" value="ECO:0007669"/>
    <property type="project" value="UniProtKB-KW"/>
</dbReference>
<organism evidence="3 4">
    <name type="scientific">Capsicum annuum</name>
    <name type="common">Capsicum pepper</name>
    <dbReference type="NCBI Taxonomy" id="4072"/>
    <lineage>
        <taxon>Eukaryota</taxon>
        <taxon>Viridiplantae</taxon>
        <taxon>Streptophyta</taxon>
        <taxon>Embryophyta</taxon>
        <taxon>Tracheophyta</taxon>
        <taxon>Spermatophyta</taxon>
        <taxon>Magnoliopsida</taxon>
        <taxon>eudicotyledons</taxon>
        <taxon>Gunneridae</taxon>
        <taxon>Pentapetalae</taxon>
        <taxon>asterids</taxon>
        <taxon>lamiids</taxon>
        <taxon>Solanales</taxon>
        <taxon>Solanaceae</taxon>
        <taxon>Solanoideae</taxon>
        <taxon>Capsiceae</taxon>
        <taxon>Capsicum</taxon>
    </lineage>
</organism>
<dbReference type="InterPro" id="IPR013126">
    <property type="entry name" value="Hsp_70_fam"/>
</dbReference>
<dbReference type="Gene3D" id="3.30.1640.10">
    <property type="entry name" value="mini-chromosome maintenance (MCM) complex, chain A, domain 1"/>
    <property type="match status" value="1"/>
</dbReference>
<dbReference type="STRING" id="4072.A0A2G2YQM8"/>
<evidence type="ECO:0000313" key="3">
    <source>
        <dbReference type="EMBL" id="PHT72050.1"/>
    </source>
</evidence>
<keyword evidence="1" id="KW-0547">Nucleotide-binding</keyword>
<dbReference type="EMBL" id="AYRZ02000009">
    <property type="protein sequence ID" value="PHT72050.1"/>
    <property type="molecule type" value="Genomic_DNA"/>
</dbReference>
<reference evidence="3 4" key="1">
    <citation type="journal article" date="2014" name="Nat. Genet.">
        <title>Genome sequence of the hot pepper provides insights into the evolution of pungency in Capsicum species.</title>
        <authorList>
            <person name="Kim S."/>
            <person name="Park M."/>
            <person name="Yeom S.I."/>
            <person name="Kim Y.M."/>
            <person name="Lee J.M."/>
            <person name="Lee H.A."/>
            <person name="Seo E."/>
            <person name="Choi J."/>
            <person name="Cheong K."/>
            <person name="Kim K.T."/>
            <person name="Jung K."/>
            <person name="Lee G.W."/>
            <person name="Oh S.K."/>
            <person name="Bae C."/>
            <person name="Kim S.B."/>
            <person name="Lee H.Y."/>
            <person name="Kim S.Y."/>
            <person name="Kim M.S."/>
            <person name="Kang B.C."/>
            <person name="Jo Y.D."/>
            <person name="Yang H.B."/>
            <person name="Jeong H.J."/>
            <person name="Kang W.H."/>
            <person name="Kwon J.K."/>
            <person name="Shin C."/>
            <person name="Lim J.Y."/>
            <person name="Park J.H."/>
            <person name="Huh J.H."/>
            <person name="Kim J.S."/>
            <person name="Kim B.D."/>
            <person name="Cohen O."/>
            <person name="Paran I."/>
            <person name="Suh M.C."/>
            <person name="Lee S.B."/>
            <person name="Kim Y.K."/>
            <person name="Shin Y."/>
            <person name="Noh S.J."/>
            <person name="Park J."/>
            <person name="Seo Y.S."/>
            <person name="Kwon S.Y."/>
            <person name="Kim H.A."/>
            <person name="Park J.M."/>
            <person name="Kim H.J."/>
            <person name="Choi S.B."/>
            <person name="Bosland P.W."/>
            <person name="Reeves G."/>
            <person name="Jo S.H."/>
            <person name="Lee B.W."/>
            <person name="Cho H.T."/>
            <person name="Choi H.S."/>
            <person name="Lee M.S."/>
            <person name="Yu Y."/>
            <person name="Do Choi Y."/>
            <person name="Park B.S."/>
            <person name="van Deynze A."/>
            <person name="Ashrafi H."/>
            <person name="Hill T."/>
            <person name="Kim W.T."/>
            <person name="Pai H.S."/>
            <person name="Ahn H.K."/>
            <person name="Yeam I."/>
            <person name="Giovannoni J.J."/>
            <person name="Rose J.K."/>
            <person name="Sorensen I."/>
            <person name="Lee S.J."/>
            <person name="Kim R.W."/>
            <person name="Choi I.Y."/>
            <person name="Choi B.S."/>
            <person name="Lim J.S."/>
            <person name="Lee Y.H."/>
            <person name="Choi D."/>
        </authorList>
    </citation>
    <scope>NUCLEOTIDE SEQUENCE [LARGE SCALE GENOMIC DNA]</scope>
    <source>
        <strain evidence="4">cv. CM334</strain>
    </source>
</reference>
<dbReference type="Pfam" id="PF00012">
    <property type="entry name" value="HSP70"/>
    <property type="match status" value="1"/>
</dbReference>
<name>A0A2G2YQM8_CAPAN</name>
<dbReference type="Gene3D" id="2.60.34.10">
    <property type="entry name" value="Substrate Binding Domain Of DNAk, Chain A, domain 1"/>
    <property type="match status" value="1"/>
</dbReference>
<evidence type="ECO:0000313" key="4">
    <source>
        <dbReference type="Proteomes" id="UP000222542"/>
    </source>
</evidence>
<evidence type="ECO:0000256" key="1">
    <source>
        <dbReference type="ARBA" id="ARBA00022741"/>
    </source>
</evidence>
<sequence length="199" mass="23069">MSMLFKSMEPMGKFLNEDKKLYASINLDIDTTCGAAVLDTILIGNGEENVQELLVVDFTLLELDVETVGRTIIVLISRSATISAKEEQIFPTYSDHQLENNPIEELIRLNYCNWHWQFCGCSVLPVTDYFRVDANLREPFYETEIEAMRPNESNTMFIDFSHVMRFNDVLQKAISDEFLRSVRELLLSIHENGEFSRRR</sequence>
<accession>A0A2G2YQM8</accession>
<keyword evidence="2" id="KW-0067">ATP-binding</keyword>
<protein>
    <submittedName>
        <fullName evidence="3">Uncharacterized protein</fullName>
    </submittedName>
</protein>
<proteinExistence type="predicted"/>
<dbReference type="GO" id="GO:0140662">
    <property type="term" value="F:ATP-dependent protein folding chaperone"/>
    <property type="evidence" value="ECO:0007669"/>
    <property type="project" value="InterPro"/>
</dbReference>
<dbReference type="InterPro" id="IPR029047">
    <property type="entry name" value="HSP70_peptide-bd_sf"/>
</dbReference>
<comment type="caution">
    <text evidence="3">The sequence shown here is derived from an EMBL/GenBank/DDBJ whole genome shotgun (WGS) entry which is preliminary data.</text>
</comment>